<proteinExistence type="inferred from homology"/>
<dbReference type="EMBL" id="JANBOJ010000160">
    <property type="protein sequence ID" value="KAJ1721604.1"/>
    <property type="molecule type" value="Genomic_DNA"/>
</dbReference>
<dbReference type="PANTHER" id="PTHR21600:SF87">
    <property type="entry name" value="RNA PSEUDOURIDYLATE SYNTHASE DOMAIN-CONTAINING PROTEIN 1"/>
    <property type="match status" value="1"/>
</dbReference>
<name>A0A9W7XVE1_9FUNG</name>
<dbReference type="InterPro" id="IPR050188">
    <property type="entry name" value="RluA_PseudoU_synthase"/>
</dbReference>
<dbReference type="CDD" id="cd02869">
    <property type="entry name" value="PseudoU_synth_RluA_like"/>
    <property type="match status" value="1"/>
</dbReference>
<reference evidence="3" key="1">
    <citation type="submission" date="2022-07" db="EMBL/GenBank/DDBJ databases">
        <title>Phylogenomic reconstructions and comparative analyses of Kickxellomycotina fungi.</title>
        <authorList>
            <person name="Reynolds N.K."/>
            <person name="Stajich J.E."/>
            <person name="Barry K."/>
            <person name="Grigoriev I.V."/>
            <person name="Crous P."/>
            <person name="Smith M.E."/>
        </authorList>
    </citation>
    <scope>NUCLEOTIDE SEQUENCE</scope>
    <source>
        <strain evidence="3">NBRC 32514</strain>
    </source>
</reference>
<dbReference type="InterPro" id="IPR006145">
    <property type="entry name" value="PsdUridine_synth_RsuA/RluA"/>
</dbReference>
<dbReference type="OrthoDB" id="428658at2759"/>
<dbReference type="GO" id="GO:0000455">
    <property type="term" value="P:enzyme-directed rRNA pseudouridine synthesis"/>
    <property type="evidence" value="ECO:0007669"/>
    <property type="project" value="TreeGrafter"/>
</dbReference>
<evidence type="ECO:0000259" key="2">
    <source>
        <dbReference type="Pfam" id="PF00849"/>
    </source>
</evidence>
<accession>A0A9W7XVE1</accession>
<dbReference type="PROSITE" id="PS01129">
    <property type="entry name" value="PSI_RLU"/>
    <property type="match status" value="1"/>
</dbReference>
<organism evidence="3 4">
    <name type="scientific">Coemansia erecta</name>
    <dbReference type="NCBI Taxonomy" id="147472"/>
    <lineage>
        <taxon>Eukaryota</taxon>
        <taxon>Fungi</taxon>
        <taxon>Fungi incertae sedis</taxon>
        <taxon>Zoopagomycota</taxon>
        <taxon>Kickxellomycotina</taxon>
        <taxon>Kickxellomycetes</taxon>
        <taxon>Kickxellales</taxon>
        <taxon>Kickxellaceae</taxon>
        <taxon>Coemansia</taxon>
    </lineage>
</organism>
<evidence type="ECO:0000313" key="3">
    <source>
        <dbReference type="EMBL" id="KAJ1721604.1"/>
    </source>
</evidence>
<dbReference type="Gene3D" id="3.30.2350.10">
    <property type="entry name" value="Pseudouridine synthase"/>
    <property type="match status" value="1"/>
</dbReference>
<evidence type="ECO:0000256" key="1">
    <source>
        <dbReference type="ARBA" id="ARBA00010876"/>
    </source>
</evidence>
<keyword evidence="4" id="KW-1185">Reference proteome</keyword>
<dbReference type="InterPro" id="IPR006224">
    <property type="entry name" value="PsdUridine_synth_RluA-like_CS"/>
</dbReference>
<dbReference type="InterPro" id="IPR020103">
    <property type="entry name" value="PsdUridine_synth_cat_dom_sf"/>
</dbReference>
<feature type="domain" description="Pseudouridine synthase RsuA/RluA-like" evidence="2">
    <location>
        <begin position="117"/>
        <end position="284"/>
    </location>
</feature>
<dbReference type="AlphaFoldDB" id="A0A9W7XVE1"/>
<dbReference type="PANTHER" id="PTHR21600">
    <property type="entry name" value="MITOCHONDRIAL RNA PSEUDOURIDINE SYNTHASE"/>
    <property type="match status" value="1"/>
</dbReference>
<comment type="caution">
    <text evidence="3">The sequence shown here is derived from an EMBL/GenBank/DDBJ whole genome shotgun (WGS) entry which is preliminary data.</text>
</comment>
<dbReference type="SUPFAM" id="SSF55120">
    <property type="entry name" value="Pseudouridine synthase"/>
    <property type="match status" value="1"/>
</dbReference>
<dbReference type="GO" id="GO:0009982">
    <property type="term" value="F:pseudouridine synthase activity"/>
    <property type="evidence" value="ECO:0007669"/>
    <property type="project" value="InterPro"/>
</dbReference>
<evidence type="ECO:0000313" key="4">
    <source>
        <dbReference type="Proteomes" id="UP001149813"/>
    </source>
</evidence>
<gene>
    <name evidence="3" type="ORF">LPJ53_003882</name>
</gene>
<dbReference type="Proteomes" id="UP001149813">
    <property type="component" value="Unassembled WGS sequence"/>
</dbReference>
<sequence>MTLPAKGLRLLSVPKHAHGQRVDRFVLSQTHMPQALLFKHLRKKGIAEHTADGRRGRRLQGSDRVHSGMQIQLPGSLVVVKPAHKGSEEKDSSSDPEHVQALLRHTMPVLRETAGVTVFLKPAGLACQGGTRVGVSAAGLLAQVSAAYRLVHRLDRGTTGALVVARSRAAANVLAAAFARPPGASAHNAVDKTYYAVLCGRPARRQGTIDAALVNAGTHVRTADDAPGAAAAAAAGAGAGAGAKQALTEFRVVRQGTWGGRRVALVELRIATGRKHQIRVHCASVLGCPVLGDAKYGGTSHGGAAAAGKNMFLHLHRITVPAVDEHGVCGERPLSVVAPFPVFWQPLFGALGIKLKQRQ</sequence>
<comment type="similarity">
    <text evidence="1">Belongs to the pseudouridine synthase RluA family.</text>
</comment>
<dbReference type="GO" id="GO:0003723">
    <property type="term" value="F:RNA binding"/>
    <property type="evidence" value="ECO:0007669"/>
    <property type="project" value="InterPro"/>
</dbReference>
<dbReference type="Pfam" id="PF00849">
    <property type="entry name" value="PseudoU_synth_2"/>
    <property type="match status" value="1"/>
</dbReference>
<protein>
    <recommendedName>
        <fullName evidence="2">Pseudouridine synthase RsuA/RluA-like domain-containing protein</fullName>
    </recommendedName>
</protein>